<reference evidence="2" key="1">
    <citation type="submission" date="2021-05" db="EMBL/GenBank/DDBJ databases">
        <authorList>
            <person name="Alioto T."/>
            <person name="Alioto T."/>
            <person name="Gomez Garrido J."/>
        </authorList>
    </citation>
    <scope>NUCLEOTIDE SEQUENCE</scope>
</reference>
<dbReference type="EMBL" id="HBUF01611943">
    <property type="protein sequence ID" value="CAG6778928.1"/>
    <property type="molecule type" value="Transcribed_RNA"/>
</dbReference>
<name>A0A8D9B5G9_9HEMI</name>
<dbReference type="AlphaFoldDB" id="A0A8D9B5G9"/>
<feature type="compositionally biased region" description="Basic and acidic residues" evidence="1">
    <location>
        <begin position="78"/>
        <end position="90"/>
    </location>
</feature>
<evidence type="ECO:0000256" key="1">
    <source>
        <dbReference type="SAM" id="MobiDB-lite"/>
    </source>
</evidence>
<feature type="compositionally biased region" description="Basic and acidic residues" evidence="1">
    <location>
        <begin position="115"/>
        <end position="143"/>
    </location>
</feature>
<accession>A0A8D9B5G9</accession>
<feature type="compositionally biased region" description="Polar residues" evidence="1">
    <location>
        <begin position="59"/>
        <end position="77"/>
    </location>
</feature>
<feature type="compositionally biased region" description="Basic and acidic residues" evidence="1">
    <location>
        <begin position="150"/>
        <end position="186"/>
    </location>
</feature>
<sequence length="288" mass="31971">MFSQFRSKDKNNEESNKDNNKNSSGKDNNGKNKGDKSDNKGNNKDNSKDEKTNNKAGGKQQTTNKDGGQPSNTSNQKMAKDIRGLKEEALKYQARVAEAQQGQQGGNKGYGSDTKTGDKQDRNDNYKGDRNKQYGGETNEKQYDNNQTSRKYESDSREWKTSHDRDRSDRAYDQTTRHTGKSDYDTRGGATNQKWGSEDHISGGGNRYGGGKYGGENAGGDWHSGGRDDRDANRRHSQNDAQVTGLILIASQDKLPGPHQRYNQQGDGTGNNKQYYAGETGNRNYGGR</sequence>
<proteinExistence type="predicted"/>
<organism evidence="2">
    <name type="scientific">Cacopsylla melanoneura</name>
    <dbReference type="NCBI Taxonomy" id="428564"/>
    <lineage>
        <taxon>Eukaryota</taxon>
        <taxon>Metazoa</taxon>
        <taxon>Ecdysozoa</taxon>
        <taxon>Arthropoda</taxon>
        <taxon>Hexapoda</taxon>
        <taxon>Insecta</taxon>
        <taxon>Pterygota</taxon>
        <taxon>Neoptera</taxon>
        <taxon>Paraneoptera</taxon>
        <taxon>Hemiptera</taxon>
        <taxon>Sternorrhyncha</taxon>
        <taxon>Psylloidea</taxon>
        <taxon>Psyllidae</taxon>
        <taxon>Psyllinae</taxon>
        <taxon>Cacopsylla</taxon>
    </lineage>
</organism>
<feature type="compositionally biased region" description="Polar residues" evidence="1">
    <location>
        <begin position="261"/>
        <end position="274"/>
    </location>
</feature>
<feature type="compositionally biased region" description="Basic and acidic residues" evidence="1">
    <location>
        <begin position="1"/>
        <end position="20"/>
    </location>
</feature>
<evidence type="ECO:0000313" key="2">
    <source>
        <dbReference type="EMBL" id="CAG6778928.1"/>
    </source>
</evidence>
<protein>
    <submittedName>
        <fullName evidence="2">Uncharacterized protein</fullName>
    </submittedName>
</protein>
<feature type="compositionally biased region" description="Gly residues" evidence="1">
    <location>
        <begin position="202"/>
        <end position="218"/>
    </location>
</feature>
<feature type="compositionally biased region" description="Basic and acidic residues" evidence="1">
    <location>
        <begin position="224"/>
        <end position="238"/>
    </location>
</feature>
<feature type="region of interest" description="Disordered" evidence="1">
    <location>
        <begin position="1"/>
        <end position="288"/>
    </location>
</feature>
<feature type="compositionally biased region" description="Basic and acidic residues" evidence="1">
    <location>
        <begin position="28"/>
        <end position="53"/>
    </location>
</feature>